<organism evidence="2 3">
    <name type="scientific">Halomarina salina</name>
    <dbReference type="NCBI Taxonomy" id="1872699"/>
    <lineage>
        <taxon>Archaea</taxon>
        <taxon>Methanobacteriati</taxon>
        <taxon>Methanobacteriota</taxon>
        <taxon>Stenosarchaea group</taxon>
        <taxon>Halobacteria</taxon>
        <taxon>Halobacteriales</taxon>
        <taxon>Natronomonadaceae</taxon>
        <taxon>Halomarina</taxon>
    </lineage>
</organism>
<dbReference type="CDD" id="cd07197">
    <property type="entry name" value="nitrilase"/>
    <property type="match status" value="1"/>
</dbReference>
<reference evidence="2 3" key="1">
    <citation type="journal article" date="2019" name="Int. J. Syst. Evol. Microbiol.">
        <title>The Global Catalogue of Microorganisms (GCM) 10K type strain sequencing project: providing services to taxonomists for standard genome sequencing and annotation.</title>
        <authorList>
            <consortium name="The Broad Institute Genomics Platform"/>
            <consortium name="The Broad Institute Genome Sequencing Center for Infectious Disease"/>
            <person name="Wu L."/>
            <person name="Ma J."/>
        </authorList>
    </citation>
    <scope>NUCLEOTIDE SEQUENCE [LARGE SCALE GENOMIC DNA]</scope>
    <source>
        <strain evidence="2 3">CGMCC 1.12543</strain>
    </source>
</reference>
<evidence type="ECO:0000313" key="2">
    <source>
        <dbReference type="EMBL" id="MFC5969724.1"/>
    </source>
</evidence>
<evidence type="ECO:0000313" key="3">
    <source>
        <dbReference type="Proteomes" id="UP001596099"/>
    </source>
</evidence>
<dbReference type="PANTHER" id="PTHR23088:SF27">
    <property type="entry name" value="DEAMINATED GLUTATHIONE AMIDASE"/>
    <property type="match status" value="1"/>
</dbReference>
<name>A0ABD5RHL7_9EURY</name>
<dbReference type="Gene3D" id="3.60.110.10">
    <property type="entry name" value="Carbon-nitrogen hydrolase"/>
    <property type="match status" value="1"/>
</dbReference>
<evidence type="ECO:0000259" key="1">
    <source>
        <dbReference type="PROSITE" id="PS50263"/>
    </source>
</evidence>
<protein>
    <submittedName>
        <fullName evidence="2">Carbon-nitrogen hydrolase family protein</fullName>
    </submittedName>
</protein>
<gene>
    <name evidence="2" type="ORF">ACFPYI_00120</name>
</gene>
<comment type="caution">
    <text evidence="2">The sequence shown here is derived from an EMBL/GenBank/DDBJ whole genome shotgun (WGS) entry which is preliminary data.</text>
</comment>
<keyword evidence="3" id="KW-1185">Reference proteome</keyword>
<dbReference type="AlphaFoldDB" id="A0ABD5RHL7"/>
<dbReference type="Proteomes" id="UP001596099">
    <property type="component" value="Unassembled WGS sequence"/>
</dbReference>
<dbReference type="RefSeq" id="WP_247418044.1">
    <property type="nucleotide sequence ID" value="NZ_JALLGW010000001.1"/>
</dbReference>
<dbReference type="PROSITE" id="PS50263">
    <property type="entry name" value="CN_HYDROLASE"/>
    <property type="match status" value="1"/>
</dbReference>
<dbReference type="InterPro" id="IPR036526">
    <property type="entry name" value="C-N_Hydrolase_sf"/>
</dbReference>
<sequence length="260" mass="28504">MSPSPRVAIVQCPVDDLDIDANLDRLHRRVAALPNDVSLAVFPETSLTGYVPDERLHEVALRSAGPTLDAVRSVAAEHDLDLLVGYVERNGETLSNATAYVTPDQTTHETTVYRKRHLWGSEREWLTPGDERVTVETPVGRAALLTCYDLNFVAESHAHLDERVVALLVPGAWPAEHDANWRLLARARALDGVRWCLAAGRTGSRDVPDAQDTVYNGRSLVVRPDGSISMALDRSAQNLVATLDKAVLDRARETVGVFGE</sequence>
<dbReference type="SUPFAM" id="SSF56317">
    <property type="entry name" value="Carbon-nitrogen hydrolase"/>
    <property type="match status" value="1"/>
</dbReference>
<feature type="domain" description="CN hydrolase" evidence="1">
    <location>
        <begin position="5"/>
        <end position="245"/>
    </location>
</feature>
<dbReference type="Pfam" id="PF00795">
    <property type="entry name" value="CN_hydrolase"/>
    <property type="match status" value="1"/>
</dbReference>
<accession>A0ABD5RHL7</accession>
<proteinExistence type="predicted"/>
<keyword evidence="2" id="KW-0378">Hydrolase</keyword>
<dbReference type="InterPro" id="IPR003010">
    <property type="entry name" value="C-N_Hydrolase"/>
</dbReference>
<dbReference type="GO" id="GO:0016787">
    <property type="term" value="F:hydrolase activity"/>
    <property type="evidence" value="ECO:0007669"/>
    <property type="project" value="UniProtKB-KW"/>
</dbReference>
<dbReference type="EMBL" id="JBHSQH010000001">
    <property type="protein sequence ID" value="MFC5969724.1"/>
    <property type="molecule type" value="Genomic_DNA"/>
</dbReference>
<dbReference type="PANTHER" id="PTHR23088">
    <property type="entry name" value="NITRILASE-RELATED"/>
    <property type="match status" value="1"/>
</dbReference>